<sequence length="294" mass="33563">MPDTASRDRAAAEQLKNEGNVLFSKGKYGAALERYTEAITMSPGWPVPWLNRALCHKKRGDWQKVMDDCHKALLLDSHSLKANYFLGQAHKEQGEHERAIALFLKALEYGREEEDATKDAIWRELAFSKYTLWQEQSKQRTAEHAVLKDRLRGLLLKEHAFKPPGSLHRRATRLCCMQGDGMVRGQSSLDEAAQKELAALDQLFAEVEAKRKPVELGSPYVCPLTMECFREPAVTPSGLSYERSSLREHLKKVGQFDPVTRKPMRESDMYSNHSLRSATRQYLDDNPWAWGDIC</sequence>
<dbReference type="SMART" id="SM00504">
    <property type="entry name" value="Ubox"/>
    <property type="match status" value="1"/>
</dbReference>
<evidence type="ECO:0000259" key="7">
    <source>
        <dbReference type="PROSITE" id="PS51698"/>
    </source>
</evidence>
<evidence type="ECO:0000256" key="6">
    <source>
        <dbReference type="PROSITE-ProRule" id="PRU00339"/>
    </source>
</evidence>
<evidence type="ECO:0000313" key="9">
    <source>
        <dbReference type="Proteomes" id="UP001489004"/>
    </source>
</evidence>
<feature type="repeat" description="TPR" evidence="6">
    <location>
        <begin position="80"/>
        <end position="113"/>
    </location>
</feature>
<protein>
    <recommendedName>
        <fullName evidence="2">RING-type E3 ubiquitin transferase</fullName>
        <ecNumber evidence="2">2.3.2.27</ecNumber>
    </recommendedName>
</protein>
<evidence type="ECO:0000256" key="4">
    <source>
        <dbReference type="ARBA" id="ARBA00022737"/>
    </source>
</evidence>
<dbReference type="GO" id="GO:0051087">
    <property type="term" value="F:protein-folding chaperone binding"/>
    <property type="evidence" value="ECO:0007669"/>
    <property type="project" value="TreeGrafter"/>
</dbReference>
<evidence type="ECO:0000256" key="3">
    <source>
        <dbReference type="ARBA" id="ARBA00022679"/>
    </source>
</evidence>
<evidence type="ECO:0000313" key="8">
    <source>
        <dbReference type="EMBL" id="KAK9824311.1"/>
    </source>
</evidence>
<dbReference type="EC" id="2.3.2.27" evidence="2"/>
<comment type="caution">
    <text evidence="8">The sequence shown here is derived from an EMBL/GenBank/DDBJ whole genome shotgun (WGS) entry which is preliminary data.</text>
</comment>
<dbReference type="InterPro" id="IPR011990">
    <property type="entry name" value="TPR-like_helical_dom_sf"/>
</dbReference>
<organism evidence="8 9">
    <name type="scientific">[Myrmecia] bisecta</name>
    <dbReference type="NCBI Taxonomy" id="41462"/>
    <lineage>
        <taxon>Eukaryota</taxon>
        <taxon>Viridiplantae</taxon>
        <taxon>Chlorophyta</taxon>
        <taxon>core chlorophytes</taxon>
        <taxon>Trebouxiophyceae</taxon>
        <taxon>Trebouxiales</taxon>
        <taxon>Trebouxiaceae</taxon>
        <taxon>Myrmecia</taxon>
    </lineage>
</organism>
<dbReference type="GO" id="GO:0000209">
    <property type="term" value="P:protein polyubiquitination"/>
    <property type="evidence" value="ECO:0007669"/>
    <property type="project" value="TreeGrafter"/>
</dbReference>
<dbReference type="Pfam" id="PF04564">
    <property type="entry name" value="U-box"/>
    <property type="match status" value="1"/>
</dbReference>
<reference evidence="8 9" key="1">
    <citation type="journal article" date="2024" name="Nat. Commun.">
        <title>Phylogenomics reveals the evolutionary origins of lichenization in chlorophyte algae.</title>
        <authorList>
            <person name="Puginier C."/>
            <person name="Libourel C."/>
            <person name="Otte J."/>
            <person name="Skaloud P."/>
            <person name="Haon M."/>
            <person name="Grisel S."/>
            <person name="Petersen M."/>
            <person name="Berrin J.G."/>
            <person name="Delaux P.M."/>
            <person name="Dal Grande F."/>
            <person name="Keller J."/>
        </authorList>
    </citation>
    <scope>NUCLEOTIDE SEQUENCE [LARGE SCALE GENOMIC DNA]</scope>
    <source>
        <strain evidence="8 9">SAG 2043</strain>
    </source>
</reference>
<dbReference type="GO" id="GO:0043161">
    <property type="term" value="P:proteasome-mediated ubiquitin-dependent protein catabolic process"/>
    <property type="evidence" value="ECO:0007669"/>
    <property type="project" value="TreeGrafter"/>
</dbReference>
<dbReference type="GO" id="GO:0045862">
    <property type="term" value="P:positive regulation of proteolysis"/>
    <property type="evidence" value="ECO:0007669"/>
    <property type="project" value="TreeGrafter"/>
</dbReference>
<dbReference type="PROSITE" id="PS51698">
    <property type="entry name" value="U_BOX"/>
    <property type="match status" value="1"/>
</dbReference>
<keyword evidence="5" id="KW-0833">Ubl conjugation pathway</keyword>
<dbReference type="AlphaFoldDB" id="A0AAW1QS47"/>
<feature type="repeat" description="TPR" evidence="6">
    <location>
        <begin position="12"/>
        <end position="45"/>
    </location>
</feature>
<dbReference type="PROSITE" id="PS50005">
    <property type="entry name" value="TPR"/>
    <property type="match status" value="2"/>
</dbReference>
<name>A0AAW1QS47_9CHLO</name>
<evidence type="ECO:0000256" key="2">
    <source>
        <dbReference type="ARBA" id="ARBA00012483"/>
    </source>
</evidence>
<dbReference type="SUPFAM" id="SSF48452">
    <property type="entry name" value="TPR-like"/>
    <property type="match status" value="1"/>
</dbReference>
<accession>A0AAW1QS47</accession>
<keyword evidence="9" id="KW-1185">Reference proteome</keyword>
<keyword evidence="4" id="KW-0677">Repeat</keyword>
<comment type="catalytic activity">
    <reaction evidence="1">
        <text>S-ubiquitinyl-[E2 ubiquitin-conjugating enzyme]-L-cysteine + [acceptor protein]-L-lysine = [E2 ubiquitin-conjugating enzyme]-L-cysteine + N(6)-ubiquitinyl-[acceptor protein]-L-lysine.</text>
        <dbReference type="EC" id="2.3.2.27"/>
    </reaction>
</comment>
<dbReference type="InterPro" id="IPR003613">
    <property type="entry name" value="Ubox_domain"/>
</dbReference>
<dbReference type="GO" id="GO:0005737">
    <property type="term" value="C:cytoplasm"/>
    <property type="evidence" value="ECO:0007669"/>
    <property type="project" value="TreeGrafter"/>
</dbReference>
<dbReference type="GO" id="GO:0006515">
    <property type="term" value="P:protein quality control for misfolded or incompletely synthesized proteins"/>
    <property type="evidence" value="ECO:0007669"/>
    <property type="project" value="TreeGrafter"/>
</dbReference>
<feature type="domain" description="U-box" evidence="7">
    <location>
        <begin position="215"/>
        <end position="289"/>
    </location>
</feature>
<keyword evidence="3" id="KW-0808">Transferase</keyword>
<evidence type="ECO:0000256" key="5">
    <source>
        <dbReference type="ARBA" id="ARBA00022786"/>
    </source>
</evidence>
<dbReference type="GO" id="GO:0071218">
    <property type="term" value="P:cellular response to misfolded protein"/>
    <property type="evidence" value="ECO:0007669"/>
    <property type="project" value="TreeGrafter"/>
</dbReference>
<dbReference type="Gene3D" id="3.30.40.10">
    <property type="entry name" value="Zinc/RING finger domain, C3HC4 (zinc finger)"/>
    <property type="match status" value="1"/>
</dbReference>
<evidence type="ECO:0000256" key="1">
    <source>
        <dbReference type="ARBA" id="ARBA00000900"/>
    </source>
</evidence>
<dbReference type="SMART" id="SM00028">
    <property type="entry name" value="TPR"/>
    <property type="match status" value="3"/>
</dbReference>
<dbReference type="InterPro" id="IPR013083">
    <property type="entry name" value="Znf_RING/FYVE/PHD"/>
</dbReference>
<proteinExistence type="predicted"/>
<dbReference type="SUPFAM" id="SSF57850">
    <property type="entry name" value="RING/U-box"/>
    <property type="match status" value="1"/>
</dbReference>
<dbReference type="PANTHER" id="PTHR46803:SF2">
    <property type="entry name" value="E3 UBIQUITIN-PROTEIN LIGASE CHIP"/>
    <property type="match status" value="1"/>
</dbReference>
<dbReference type="Pfam" id="PF13181">
    <property type="entry name" value="TPR_8"/>
    <property type="match status" value="1"/>
</dbReference>
<dbReference type="EMBL" id="JALJOR010000002">
    <property type="protein sequence ID" value="KAK9824311.1"/>
    <property type="molecule type" value="Genomic_DNA"/>
</dbReference>
<dbReference type="Gene3D" id="1.25.40.10">
    <property type="entry name" value="Tetratricopeptide repeat domain"/>
    <property type="match status" value="1"/>
</dbReference>
<dbReference type="PANTHER" id="PTHR46803">
    <property type="entry name" value="E3 UBIQUITIN-PROTEIN LIGASE CHIP"/>
    <property type="match status" value="1"/>
</dbReference>
<dbReference type="GO" id="GO:0061630">
    <property type="term" value="F:ubiquitin protein ligase activity"/>
    <property type="evidence" value="ECO:0007669"/>
    <property type="project" value="UniProtKB-EC"/>
</dbReference>
<dbReference type="InterPro" id="IPR019734">
    <property type="entry name" value="TPR_rpt"/>
</dbReference>
<gene>
    <name evidence="8" type="ORF">WJX72_009356</name>
</gene>
<dbReference type="Proteomes" id="UP001489004">
    <property type="component" value="Unassembled WGS sequence"/>
</dbReference>
<keyword evidence="6" id="KW-0802">TPR repeat</keyword>